<sequence length="567" mass="64048">MDLGGVPVMKSLYQKSILVTGSTGFLAKVFVEKVLREQPNVKKLFLLVRATDTKTAARRLQKEVIEKEVFKVLREKLGKDFDSFITNKVIPIVGDISCENLGVSNSDVREEIWREVDIIVNVAATTNFDERYDVSLNINALGAKRVLDFAKKCAKLEMLLHVSTAFVAGEREGVILEKPFYMGESLNGRPGLNIEAEMKLVEGRLKELCAYEATERAKTIAMKELGMIRSKLFGWPNTYVFTKALGEMLLLHSREDLPVVIIRPTIITSTYREPFPGWIEGTRTIDSLIVGYGKGKLKFFLGDLALTMDVIPGDMVVNAMIATMVVHLKQRSEFLYHVSSSVQNPVHYYTLENSTYQYFAKNPCKDKDGNLVKLGKVTVFPTMASFERYVTIRYRLPLKCLYMVNTAACKLLQPLYNDLDRKLNFVMRLIDIYGPYLFFQGRFDDLNLERLRTTMRADGAVTDMLGFDPKCIDWDDYFLNVHIPEGRRLEKSTVGVSMTICFPLQPCPSLSSWMVSSLLSKVGLLSIEMRRGGTVSTACQELARNLDIGLSKIVSIVVVVDFNRIGM</sequence>
<proteinExistence type="predicted"/>
<accession>A0ACC2M841</accession>
<evidence type="ECO:0000313" key="1">
    <source>
        <dbReference type="EMBL" id="KAJ8641489.1"/>
    </source>
</evidence>
<name>A0ACC2M841_PERAE</name>
<organism evidence="1 2">
    <name type="scientific">Persea americana</name>
    <name type="common">Avocado</name>
    <dbReference type="NCBI Taxonomy" id="3435"/>
    <lineage>
        <taxon>Eukaryota</taxon>
        <taxon>Viridiplantae</taxon>
        <taxon>Streptophyta</taxon>
        <taxon>Embryophyta</taxon>
        <taxon>Tracheophyta</taxon>
        <taxon>Spermatophyta</taxon>
        <taxon>Magnoliopsida</taxon>
        <taxon>Magnoliidae</taxon>
        <taxon>Laurales</taxon>
        <taxon>Lauraceae</taxon>
        <taxon>Persea</taxon>
    </lineage>
</organism>
<dbReference type="EMBL" id="CM056813">
    <property type="protein sequence ID" value="KAJ8641489.1"/>
    <property type="molecule type" value="Genomic_DNA"/>
</dbReference>
<evidence type="ECO:0000313" key="2">
    <source>
        <dbReference type="Proteomes" id="UP001234297"/>
    </source>
</evidence>
<reference evidence="1 2" key="1">
    <citation type="journal article" date="2022" name="Hortic Res">
        <title>A haplotype resolved chromosomal level avocado genome allows analysis of novel avocado genes.</title>
        <authorList>
            <person name="Nath O."/>
            <person name="Fletcher S.J."/>
            <person name="Hayward A."/>
            <person name="Shaw L.M."/>
            <person name="Masouleh A.K."/>
            <person name="Furtado A."/>
            <person name="Henry R.J."/>
            <person name="Mitter N."/>
        </authorList>
    </citation>
    <scope>NUCLEOTIDE SEQUENCE [LARGE SCALE GENOMIC DNA]</scope>
    <source>
        <strain evidence="2">cv. Hass</strain>
    </source>
</reference>
<dbReference type="Proteomes" id="UP001234297">
    <property type="component" value="Chromosome 5"/>
</dbReference>
<comment type="caution">
    <text evidence="1">The sequence shown here is derived from an EMBL/GenBank/DDBJ whole genome shotgun (WGS) entry which is preliminary data.</text>
</comment>
<keyword evidence="2" id="KW-1185">Reference proteome</keyword>
<gene>
    <name evidence="1" type="ORF">MRB53_018183</name>
</gene>
<protein>
    <submittedName>
        <fullName evidence="1">Uncharacterized protein</fullName>
    </submittedName>
</protein>